<feature type="compositionally biased region" description="Low complexity" evidence="1">
    <location>
        <begin position="65"/>
        <end position="88"/>
    </location>
</feature>
<keyword evidence="3" id="KW-1185">Reference proteome</keyword>
<protein>
    <submittedName>
        <fullName evidence="2">O-linked GlcNAc transferase</fullName>
    </submittedName>
</protein>
<keyword evidence="2" id="KW-0808">Transferase</keyword>
<evidence type="ECO:0000256" key="1">
    <source>
        <dbReference type="SAM" id="MobiDB-lite"/>
    </source>
</evidence>
<gene>
    <name evidence="2" type="ORF">RSSM_04660</name>
</gene>
<proteinExistence type="predicted"/>
<organism evidence="2 3">
    <name type="scientific">Rhodopirellula sallentina SM41</name>
    <dbReference type="NCBI Taxonomy" id="1263870"/>
    <lineage>
        <taxon>Bacteria</taxon>
        <taxon>Pseudomonadati</taxon>
        <taxon>Planctomycetota</taxon>
        <taxon>Planctomycetia</taxon>
        <taxon>Pirellulales</taxon>
        <taxon>Pirellulaceae</taxon>
        <taxon>Rhodopirellula</taxon>
    </lineage>
</organism>
<sequence>MFVAIARRRSYFLSIIVVMNIIDFFDRSERVGRPAIAFASLAFGCLLVTGGGARGADQVDSPNRSAESSAEALSGAPSGSRSGSPTGAETLGPLGGGDFSLRRRSTLELWFDRDRYRDAVLAAARSEELETAERARWVLGRWQRGILADTPPGLAKQLAGLQPVEAIELLLEEGRFDAATIAMKEATGTLEFESVAARVSMTLDQRFPIYARVAVQTQQTGQLLEFLDVACSTKEMAVCRRDWARLFADDANGRTEGRRLKTPAMEAWTPELAAQADCLLHLLDGEIDEAMKVARKADRELQQRELVASNRVGDPVAGLLSRKQQPLVRVVRMVTSQWEAIASAARSSAQAFEKAAERLRQSQPEDDRKETPQMTLYREEAIRHWSDALIAADRCHDEQTRAAAVEGLVSFGGDPSAPIAGDVKNLVWRSLLIHGEVDAALNVLGEMDKANAAIVAMDASRAADALALLGFPADQIDTQLESWIDTAIDAQRDLYEASISDDSARLAEAARLSETGLAPEIDTMFTLIRLFDEVSHDEAAWRIADRLSLKNLHAKRVNRSSEYLVRDYVLLALLWTTHSDWMIDLGMRPWENEASVVSQSLISRIAVSDEFQLLEILSHYVRLQSPDVTAKSAFRIACEIARAEEQDRRKHSQLIAGLFQALQDGSLRRKVNADPNLEDFFVGAPEVWSDLFLAHGRADLAEPFLEKQAATGDLEATYTLAKEYRLGGTIASDFETFERIWDAVASAQTDGNLRYRDDVMTGVRAVGEQFRLARDRGDTDTADAILKQIQAMACTPSTDMRQQIADVLAECGQWEAADAVYRSLLMITAITSDETQSLIDIARNYQKFAGKATATDVSKTQSAMQSKQIEPLTEEGLELRQRAVRWFDIAFAGTLTGVEFRPQLYLVYPRLIAREQLELAIVEMTRSPSDERQEYAQKLLERLHQLDRMDITTAEAILPKLQQIGMREEVEQSIGRMLAAADDHLRSFPADAVTANNVAWGAAMNSIELPKSLELARHAVRFEPDSSIYRDTLAEILARMGNPGEALLIERGCLIDDPGQWHLYEQVERFEKNSAKQR</sequence>
<feature type="region of interest" description="Disordered" evidence="1">
    <location>
        <begin position="55"/>
        <end position="97"/>
    </location>
</feature>
<reference evidence="2 3" key="1">
    <citation type="journal article" date="2013" name="Mar. Genomics">
        <title>Expression of sulfatases in Rhodopirellula baltica and the diversity of sulfatases in the genus Rhodopirellula.</title>
        <authorList>
            <person name="Wegner C.E."/>
            <person name="Richter-Heitmann T."/>
            <person name="Klindworth A."/>
            <person name="Klockow C."/>
            <person name="Richter M."/>
            <person name="Achstetter T."/>
            <person name="Glockner F.O."/>
            <person name="Harder J."/>
        </authorList>
    </citation>
    <scope>NUCLEOTIDE SEQUENCE [LARGE SCALE GENOMIC DNA]</scope>
    <source>
        <strain evidence="2 3">SM41</strain>
    </source>
</reference>
<dbReference type="EMBL" id="ANOH01000319">
    <property type="protein sequence ID" value="EMI53913.1"/>
    <property type="molecule type" value="Genomic_DNA"/>
</dbReference>
<comment type="caution">
    <text evidence="2">The sequence shown here is derived from an EMBL/GenBank/DDBJ whole genome shotgun (WGS) entry which is preliminary data.</text>
</comment>
<evidence type="ECO:0000313" key="3">
    <source>
        <dbReference type="Proteomes" id="UP000011885"/>
    </source>
</evidence>
<dbReference type="Proteomes" id="UP000011885">
    <property type="component" value="Unassembled WGS sequence"/>
</dbReference>
<evidence type="ECO:0000313" key="2">
    <source>
        <dbReference type="EMBL" id="EMI53913.1"/>
    </source>
</evidence>
<dbReference type="GO" id="GO:0016740">
    <property type="term" value="F:transferase activity"/>
    <property type="evidence" value="ECO:0007669"/>
    <property type="project" value="UniProtKB-KW"/>
</dbReference>
<dbReference type="AlphaFoldDB" id="M5UD23"/>
<dbReference type="PATRIC" id="fig|1263870.3.peg.4927"/>
<name>M5UD23_9BACT</name>
<dbReference type="Gene3D" id="1.25.40.10">
    <property type="entry name" value="Tetratricopeptide repeat domain"/>
    <property type="match status" value="1"/>
</dbReference>
<dbReference type="InterPro" id="IPR011990">
    <property type="entry name" value="TPR-like_helical_dom_sf"/>
</dbReference>
<accession>M5UD23</accession>